<keyword evidence="3" id="KW-0804">Transcription</keyword>
<dbReference type="PANTHER" id="PTHR30118:SF15">
    <property type="entry name" value="TRANSCRIPTIONAL REGULATORY PROTEIN"/>
    <property type="match status" value="1"/>
</dbReference>
<keyword evidence="1" id="KW-0805">Transcription regulation</keyword>
<evidence type="ECO:0000313" key="6">
    <source>
        <dbReference type="Proteomes" id="UP000005801"/>
    </source>
</evidence>
<evidence type="ECO:0000256" key="4">
    <source>
        <dbReference type="SAM" id="MobiDB-lite"/>
    </source>
</evidence>
<dbReference type="STRING" id="391625.PPSIR1_15595"/>
<protein>
    <submittedName>
        <fullName evidence="5">Uncharacterized protein</fullName>
    </submittedName>
</protein>
<dbReference type="PANTHER" id="PTHR30118">
    <property type="entry name" value="HTH-TYPE TRANSCRIPTIONAL REGULATOR LEUO-RELATED"/>
    <property type="match status" value="1"/>
</dbReference>
<feature type="compositionally biased region" description="Low complexity" evidence="4">
    <location>
        <begin position="1"/>
        <end position="21"/>
    </location>
</feature>
<comment type="caution">
    <text evidence="5">The sequence shown here is derived from an EMBL/GenBank/DDBJ whole genome shotgun (WGS) entry which is preliminary data.</text>
</comment>
<evidence type="ECO:0000256" key="2">
    <source>
        <dbReference type="ARBA" id="ARBA00023125"/>
    </source>
</evidence>
<dbReference type="Gene3D" id="3.40.190.10">
    <property type="entry name" value="Periplasmic binding protein-like II"/>
    <property type="match status" value="1"/>
</dbReference>
<keyword evidence="6" id="KW-1185">Reference proteome</keyword>
<name>A6GH87_9BACT</name>
<gene>
    <name evidence="5" type="ORF">PPSIR1_15595</name>
</gene>
<dbReference type="Proteomes" id="UP000005801">
    <property type="component" value="Unassembled WGS sequence"/>
</dbReference>
<proteinExistence type="predicted"/>
<dbReference type="EMBL" id="ABCS01000116">
    <property type="protein sequence ID" value="EDM74756.1"/>
    <property type="molecule type" value="Genomic_DNA"/>
</dbReference>
<organism evidence="5 6">
    <name type="scientific">Plesiocystis pacifica SIR-1</name>
    <dbReference type="NCBI Taxonomy" id="391625"/>
    <lineage>
        <taxon>Bacteria</taxon>
        <taxon>Pseudomonadati</taxon>
        <taxon>Myxococcota</taxon>
        <taxon>Polyangia</taxon>
        <taxon>Nannocystales</taxon>
        <taxon>Nannocystaceae</taxon>
        <taxon>Plesiocystis</taxon>
    </lineage>
</organism>
<keyword evidence="2" id="KW-0238">DNA-binding</keyword>
<dbReference type="SUPFAM" id="SSF53850">
    <property type="entry name" value="Periplasmic binding protein-like II"/>
    <property type="match status" value="1"/>
</dbReference>
<dbReference type="GO" id="GO:0003677">
    <property type="term" value="F:DNA binding"/>
    <property type="evidence" value="ECO:0007669"/>
    <property type="project" value="UniProtKB-KW"/>
</dbReference>
<dbReference type="OrthoDB" id="528082at2"/>
<feature type="region of interest" description="Disordered" evidence="4">
    <location>
        <begin position="1"/>
        <end position="37"/>
    </location>
</feature>
<dbReference type="RefSeq" id="WP_006976074.1">
    <property type="nucleotide sequence ID" value="NZ_ABCS01000116.1"/>
</dbReference>
<sequence length="108" mass="11642">MVDIRAPSSRRSPGSEASSRACSQARREIASSAERPSLERYAGHSHAMVAASLPARSIVDDRLAEQGLRRRVALRLPQVIACARAVATTDRITATSERLYAALEVARG</sequence>
<evidence type="ECO:0000256" key="3">
    <source>
        <dbReference type="ARBA" id="ARBA00023163"/>
    </source>
</evidence>
<dbReference type="InterPro" id="IPR050389">
    <property type="entry name" value="LysR-type_TF"/>
</dbReference>
<dbReference type="AlphaFoldDB" id="A6GH87"/>
<evidence type="ECO:0000256" key="1">
    <source>
        <dbReference type="ARBA" id="ARBA00023015"/>
    </source>
</evidence>
<reference evidence="5 6" key="1">
    <citation type="submission" date="2007-06" db="EMBL/GenBank/DDBJ databases">
        <authorList>
            <person name="Shimkets L."/>
            <person name="Ferriera S."/>
            <person name="Johnson J."/>
            <person name="Kravitz S."/>
            <person name="Beeson K."/>
            <person name="Sutton G."/>
            <person name="Rogers Y.-H."/>
            <person name="Friedman R."/>
            <person name="Frazier M."/>
            <person name="Venter J.C."/>
        </authorList>
    </citation>
    <scope>NUCLEOTIDE SEQUENCE [LARGE SCALE GENOMIC DNA]</scope>
    <source>
        <strain evidence="5 6">SIR-1</strain>
    </source>
</reference>
<accession>A6GH87</accession>
<evidence type="ECO:0000313" key="5">
    <source>
        <dbReference type="EMBL" id="EDM74756.1"/>
    </source>
</evidence>